<reference evidence="4 5" key="1">
    <citation type="submission" date="2019-12" db="EMBL/GenBank/DDBJ databases">
        <title>The draft genomic sequence of strain Chitinophaga oryziterrae JCM 16595.</title>
        <authorList>
            <person name="Zhang X."/>
        </authorList>
    </citation>
    <scope>NUCLEOTIDE SEQUENCE [LARGE SCALE GENOMIC DNA]</scope>
    <source>
        <strain evidence="4 5">JCM 16595</strain>
    </source>
</reference>
<keyword evidence="2 4" id="KW-0808">Transferase</keyword>
<accession>A0A6N8JBS9</accession>
<protein>
    <submittedName>
        <fullName evidence="4">Glycosyltransferase family 8 protein</fullName>
    </submittedName>
</protein>
<dbReference type="InterPro" id="IPR029044">
    <property type="entry name" value="Nucleotide-diphossugar_trans"/>
</dbReference>
<evidence type="ECO:0000256" key="1">
    <source>
        <dbReference type="ARBA" id="ARBA00022676"/>
    </source>
</evidence>
<dbReference type="AlphaFoldDB" id="A0A6N8JBS9"/>
<proteinExistence type="predicted"/>
<dbReference type="EMBL" id="WRXO01000004">
    <property type="protein sequence ID" value="MVT41981.1"/>
    <property type="molecule type" value="Genomic_DNA"/>
</dbReference>
<dbReference type="GO" id="GO:0046872">
    <property type="term" value="F:metal ion binding"/>
    <property type="evidence" value="ECO:0007669"/>
    <property type="project" value="UniProtKB-KW"/>
</dbReference>
<gene>
    <name evidence="4" type="ORF">GO495_15425</name>
</gene>
<dbReference type="InterPro" id="IPR050748">
    <property type="entry name" value="Glycosyltrans_8_dom-fam"/>
</dbReference>
<dbReference type="Pfam" id="PF01501">
    <property type="entry name" value="Glyco_transf_8"/>
    <property type="match status" value="1"/>
</dbReference>
<comment type="caution">
    <text evidence="4">The sequence shown here is derived from an EMBL/GenBank/DDBJ whole genome shotgun (WGS) entry which is preliminary data.</text>
</comment>
<name>A0A6N8JBS9_9BACT</name>
<keyword evidence="5" id="KW-1185">Reference proteome</keyword>
<evidence type="ECO:0000313" key="5">
    <source>
        <dbReference type="Proteomes" id="UP000468388"/>
    </source>
</evidence>
<dbReference type="SUPFAM" id="SSF53448">
    <property type="entry name" value="Nucleotide-diphospho-sugar transferases"/>
    <property type="match status" value="1"/>
</dbReference>
<evidence type="ECO:0000256" key="2">
    <source>
        <dbReference type="ARBA" id="ARBA00022679"/>
    </source>
</evidence>
<keyword evidence="3" id="KW-0479">Metal-binding</keyword>
<dbReference type="PANTHER" id="PTHR13778">
    <property type="entry name" value="GLYCOSYLTRANSFERASE 8 DOMAIN-CONTAINING PROTEIN"/>
    <property type="match status" value="1"/>
</dbReference>
<sequence>MNIVFVIDILGLEGLGAALTSLIRNCSDTKKLTLHFFCSDVDIRDKENILKLLEMENYYGATSFYDFNAIEMFGHLNSLHGNWAIYGRFIIPKLIDSEYALYLDADLLILLDILTISEIKFTDQFLAAVPGGTFMSALDRKFLINRLGLDKEQKSFNSGVLVFNIKNWNSKSISLEIDQMCEQYPLELISHDQTVLNALCNGNFHYIDDRFNNLWYPNRALPIRHSYHNSILHFAGAPKPWDLFGNITHSGYKLWSDYNTTFWQEKYGTLTLGKLQRTWKIKKSLLRRIIKGRQ</sequence>
<evidence type="ECO:0000313" key="4">
    <source>
        <dbReference type="EMBL" id="MVT41981.1"/>
    </source>
</evidence>
<dbReference type="Gene3D" id="3.90.550.10">
    <property type="entry name" value="Spore Coat Polysaccharide Biosynthesis Protein SpsA, Chain A"/>
    <property type="match status" value="1"/>
</dbReference>
<evidence type="ECO:0000256" key="3">
    <source>
        <dbReference type="ARBA" id="ARBA00022723"/>
    </source>
</evidence>
<organism evidence="4 5">
    <name type="scientific">Chitinophaga oryziterrae</name>
    <dbReference type="NCBI Taxonomy" id="1031224"/>
    <lineage>
        <taxon>Bacteria</taxon>
        <taxon>Pseudomonadati</taxon>
        <taxon>Bacteroidota</taxon>
        <taxon>Chitinophagia</taxon>
        <taxon>Chitinophagales</taxon>
        <taxon>Chitinophagaceae</taxon>
        <taxon>Chitinophaga</taxon>
    </lineage>
</organism>
<dbReference type="PANTHER" id="PTHR13778:SF47">
    <property type="entry name" value="LIPOPOLYSACCHARIDE 1,3-GALACTOSYLTRANSFERASE"/>
    <property type="match status" value="1"/>
</dbReference>
<dbReference type="OrthoDB" id="695971at2"/>
<dbReference type="InterPro" id="IPR002495">
    <property type="entry name" value="Glyco_trans_8"/>
</dbReference>
<dbReference type="Proteomes" id="UP000468388">
    <property type="component" value="Unassembled WGS sequence"/>
</dbReference>
<keyword evidence="1" id="KW-0328">Glycosyltransferase</keyword>
<dbReference type="GO" id="GO:0016757">
    <property type="term" value="F:glycosyltransferase activity"/>
    <property type="evidence" value="ECO:0007669"/>
    <property type="project" value="UniProtKB-KW"/>
</dbReference>
<dbReference type="RefSeq" id="WP_157300617.1">
    <property type="nucleotide sequence ID" value="NZ_BAAAZB010000005.1"/>
</dbReference>